<keyword evidence="3" id="KW-1185">Reference proteome</keyword>
<accession>A0ABV2L960</accession>
<dbReference type="Proteomes" id="UP001549145">
    <property type="component" value="Unassembled WGS sequence"/>
</dbReference>
<protein>
    <recommendedName>
        <fullName evidence="4">DUF4342 domain-containing protein</fullName>
    </recommendedName>
</protein>
<keyword evidence="1" id="KW-1133">Transmembrane helix</keyword>
<evidence type="ECO:0008006" key="4">
    <source>
        <dbReference type="Google" id="ProtNLM"/>
    </source>
</evidence>
<feature type="transmembrane region" description="Helical" evidence="1">
    <location>
        <begin position="62"/>
        <end position="82"/>
    </location>
</feature>
<evidence type="ECO:0000256" key="1">
    <source>
        <dbReference type="SAM" id="Phobius"/>
    </source>
</evidence>
<gene>
    <name evidence="2" type="ORF">ABID43_003946</name>
</gene>
<organism evidence="2 3">
    <name type="scientific">Methylobacterium goesingense</name>
    <dbReference type="NCBI Taxonomy" id="243690"/>
    <lineage>
        <taxon>Bacteria</taxon>
        <taxon>Pseudomonadati</taxon>
        <taxon>Pseudomonadota</taxon>
        <taxon>Alphaproteobacteria</taxon>
        <taxon>Hyphomicrobiales</taxon>
        <taxon>Methylobacteriaceae</taxon>
        <taxon>Methylobacterium</taxon>
    </lineage>
</organism>
<keyword evidence="1" id="KW-0472">Membrane</keyword>
<comment type="caution">
    <text evidence="2">The sequence shown here is derived from an EMBL/GenBank/DDBJ whole genome shotgun (WGS) entry which is preliminary data.</text>
</comment>
<reference evidence="2 3" key="1">
    <citation type="submission" date="2024-06" db="EMBL/GenBank/DDBJ databases">
        <title>Genomic Encyclopedia of Type Strains, Phase IV (KMG-IV): sequencing the most valuable type-strain genomes for metagenomic binning, comparative biology and taxonomic classification.</title>
        <authorList>
            <person name="Goeker M."/>
        </authorList>
    </citation>
    <scope>NUCLEOTIDE SEQUENCE [LARGE SCALE GENOMIC DNA]</scope>
    <source>
        <strain evidence="2 3">DSM 21331</strain>
    </source>
</reference>
<dbReference type="RefSeq" id="WP_238274897.1">
    <property type="nucleotide sequence ID" value="NZ_BPQL01000001.1"/>
</dbReference>
<name>A0ABV2L960_9HYPH</name>
<evidence type="ECO:0000313" key="3">
    <source>
        <dbReference type="Proteomes" id="UP001549145"/>
    </source>
</evidence>
<evidence type="ECO:0000313" key="2">
    <source>
        <dbReference type="EMBL" id="MET3694384.1"/>
    </source>
</evidence>
<sequence>MLTADEILIALDCEPSYLADPEVRASIKEVSHQLESAGISPMSHVYARTGTIIASATSLGPYLVPIAQVIIPTLGVILVAWIKSPGRKIKIRVGNMRIEANSVEEIELLLSKLQELQGNPSKAVRKKPIS</sequence>
<proteinExistence type="predicted"/>
<keyword evidence="1" id="KW-0812">Transmembrane</keyword>
<dbReference type="EMBL" id="JBEPMM010000014">
    <property type="protein sequence ID" value="MET3694384.1"/>
    <property type="molecule type" value="Genomic_DNA"/>
</dbReference>